<name>A0A0Z8QVS8_STRSU</name>
<dbReference type="RefSeq" id="WP_044763009.1">
    <property type="nucleotide sequence ID" value="NZ_CEKS01000060.1"/>
</dbReference>
<protein>
    <submittedName>
        <fullName evidence="1">Uncharacterized protein</fullName>
    </submittedName>
</protein>
<dbReference type="Proteomes" id="UP000071962">
    <property type="component" value="Unassembled WGS sequence"/>
</dbReference>
<dbReference type="EMBL" id="FIKT01000004">
    <property type="protein sequence ID" value="CYW71251.1"/>
    <property type="molecule type" value="Genomic_DNA"/>
</dbReference>
<evidence type="ECO:0000313" key="1">
    <source>
        <dbReference type="EMBL" id="CYW71251.1"/>
    </source>
</evidence>
<accession>A0A0Z8QVS8</accession>
<dbReference type="AlphaFoldDB" id="A0A0Z8QVS8"/>
<organism evidence="1 2">
    <name type="scientific">Streptococcus suis</name>
    <dbReference type="NCBI Taxonomy" id="1307"/>
    <lineage>
        <taxon>Bacteria</taxon>
        <taxon>Bacillati</taxon>
        <taxon>Bacillota</taxon>
        <taxon>Bacilli</taxon>
        <taxon>Lactobacillales</taxon>
        <taxon>Streptococcaceae</taxon>
        <taxon>Streptococcus</taxon>
    </lineage>
</organism>
<sequence length="66" mass="7928">MNIEEQLKIIVREKPELFDFIFAFITGKIPKEERDYFLSLSDEKDRAEWVKQQIAKQKNIERGIDV</sequence>
<evidence type="ECO:0000313" key="2">
    <source>
        <dbReference type="Proteomes" id="UP000071962"/>
    </source>
</evidence>
<proteinExistence type="predicted"/>
<gene>
    <name evidence="1" type="ORF">ERS132551_00400</name>
</gene>
<reference evidence="1 2" key="1">
    <citation type="submission" date="2016-02" db="EMBL/GenBank/DDBJ databases">
        <authorList>
            <consortium name="Pathogen Informatics"/>
        </authorList>
    </citation>
    <scope>NUCLEOTIDE SEQUENCE [LARGE SCALE GENOMIC DNA]</scope>
    <source>
        <strain evidence="1 2">SS1062</strain>
    </source>
</reference>